<dbReference type="AlphaFoldDB" id="A0A915EV50"/>
<dbReference type="WBParaSite" id="jg9583">
    <property type="protein sequence ID" value="jg9583"/>
    <property type="gene ID" value="jg9583"/>
</dbReference>
<sequence>MIVSLIELHSGVWQGKVDVSSCVPSQESPPPKFQLIAEVSERGTLLAGRGILEYDAFAAGFELVPCDLLSLKILQNFGLSEIAKFPNFTARRFIGQKLGTIVELNIDLMSRCEVYVIRARRKLSSIHYSREELIVLPSLFGTKFFDFSFIRPVNPARVDYAEGDVIEVNVPPDLGLNYFMSCNSRDVIAASSVSTNGRIMIPVTSRMSGACVLYVYASKQKVFRSDMYLFFVPSSICPRDYSIKLSSKNITVFNPLDVHLQAKPQSWALLHAYDSRLESLLKAKTDFTRSKHWIFSEFVKPDDRSDLVWFSNLLKISELTHVLKSTCSKAEFKSACDNPMKGKDTQRNGNLVDQNQPQVQIAHFMQVAPSPARKSGRPDNSVAESLALQPLQNRRFWLIDSPSKVPHSVTEWRFAAGFWSEGRASMCQAPTRSVISTKQVFMDVDLPSNVYENETIQVRVTVNANVAEETNMAVCFRGLSPVVCGDVGKDGSLGETDYTRVVRGFTTCPSSSGKRIIYRVVTGTAETTKHEFTTGSPSKSLLIEEWIWKSTTGKSLYIA</sequence>
<keyword evidence="2" id="KW-1185">Reference proteome</keyword>
<evidence type="ECO:0000313" key="3">
    <source>
        <dbReference type="WBParaSite" id="jg9583"/>
    </source>
</evidence>
<dbReference type="InterPro" id="IPR001599">
    <property type="entry name" value="Macroglobln_a2"/>
</dbReference>
<protein>
    <submittedName>
        <fullName evidence="3">Alpha-2-macroglobulin domain-containing protein</fullName>
    </submittedName>
</protein>
<dbReference type="Pfam" id="PF00207">
    <property type="entry name" value="A2M"/>
    <property type="match status" value="1"/>
</dbReference>
<feature type="domain" description="Alpha-2-macroglobulin" evidence="1">
    <location>
        <begin position="396"/>
        <end position="476"/>
    </location>
</feature>
<evidence type="ECO:0000313" key="2">
    <source>
        <dbReference type="Proteomes" id="UP000887574"/>
    </source>
</evidence>
<proteinExistence type="predicted"/>
<organism evidence="2 3">
    <name type="scientific">Ditylenchus dipsaci</name>
    <dbReference type="NCBI Taxonomy" id="166011"/>
    <lineage>
        <taxon>Eukaryota</taxon>
        <taxon>Metazoa</taxon>
        <taxon>Ecdysozoa</taxon>
        <taxon>Nematoda</taxon>
        <taxon>Chromadorea</taxon>
        <taxon>Rhabditida</taxon>
        <taxon>Tylenchina</taxon>
        <taxon>Tylenchomorpha</taxon>
        <taxon>Sphaerularioidea</taxon>
        <taxon>Anguinidae</taxon>
        <taxon>Anguininae</taxon>
        <taxon>Ditylenchus</taxon>
    </lineage>
</organism>
<accession>A0A915EV50</accession>
<reference evidence="3" key="1">
    <citation type="submission" date="2022-11" db="UniProtKB">
        <authorList>
            <consortium name="WormBaseParasite"/>
        </authorList>
    </citation>
    <scope>IDENTIFICATION</scope>
</reference>
<name>A0A915EV50_9BILA</name>
<dbReference type="Proteomes" id="UP000887574">
    <property type="component" value="Unplaced"/>
</dbReference>
<evidence type="ECO:0000259" key="1">
    <source>
        <dbReference type="SMART" id="SM01360"/>
    </source>
</evidence>
<dbReference type="SMART" id="SM01360">
    <property type="entry name" value="A2M"/>
    <property type="match status" value="1"/>
</dbReference>
<dbReference type="GO" id="GO:0004866">
    <property type="term" value="F:endopeptidase inhibitor activity"/>
    <property type="evidence" value="ECO:0007669"/>
    <property type="project" value="InterPro"/>
</dbReference>